<dbReference type="SUPFAM" id="SSF51735">
    <property type="entry name" value="NAD(P)-binding Rossmann-fold domains"/>
    <property type="match status" value="1"/>
</dbReference>
<evidence type="ECO:0000256" key="2">
    <source>
        <dbReference type="ARBA" id="ARBA00012400"/>
    </source>
</evidence>
<evidence type="ECO:0000256" key="1">
    <source>
        <dbReference type="ARBA" id="ARBA00005010"/>
    </source>
</evidence>
<dbReference type="GO" id="GO:0043115">
    <property type="term" value="F:precorrin-2 dehydrogenase activity"/>
    <property type="evidence" value="ECO:0007669"/>
    <property type="project" value="UniProtKB-EC"/>
</dbReference>
<dbReference type="GO" id="GO:0004325">
    <property type="term" value="F:ferrochelatase activity"/>
    <property type="evidence" value="ECO:0007669"/>
    <property type="project" value="InterPro"/>
</dbReference>
<proteinExistence type="predicted"/>
<dbReference type="AlphaFoldDB" id="A0A518BZ78"/>
<dbReference type="Gene3D" id="3.40.50.720">
    <property type="entry name" value="NAD(P)-binding Rossmann-like Domain"/>
    <property type="match status" value="1"/>
</dbReference>
<dbReference type="OrthoDB" id="9773765at2"/>
<dbReference type="NCBIfam" id="TIGR01470">
    <property type="entry name" value="cysG_Nterm"/>
    <property type="match status" value="1"/>
</dbReference>
<evidence type="ECO:0000256" key="3">
    <source>
        <dbReference type="ARBA" id="ARBA00023002"/>
    </source>
</evidence>
<keyword evidence="3 7" id="KW-0560">Oxidoreductase</keyword>
<comment type="pathway">
    <text evidence="1">Porphyrin-containing compound metabolism; siroheme biosynthesis; sirohydrochlorin from precorrin-2: step 1/1.</text>
</comment>
<comment type="catalytic activity">
    <reaction evidence="6">
        <text>precorrin-2 + NAD(+) = sirohydrochlorin + NADH + 2 H(+)</text>
        <dbReference type="Rhea" id="RHEA:15613"/>
        <dbReference type="ChEBI" id="CHEBI:15378"/>
        <dbReference type="ChEBI" id="CHEBI:57540"/>
        <dbReference type="ChEBI" id="CHEBI:57945"/>
        <dbReference type="ChEBI" id="CHEBI:58351"/>
        <dbReference type="ChEBI" id="CHEBI:58827"/>
        <dbReference type="EC" id="1.3.1.76"/>
    </reaction>
</comment>
<dbReference type="KEGG" id="mcad:Pan265_21400"/>
<dbReference type="InterPro" id="IPR028161">
    <property type="entry name" value="Met8-like"/>
</dbReference>
<evidence type="ECO:0000256" key="4">
    <source>
        <dbReference type="ARBA" id="ARBA00023027"/>
    </source>
</evidence>
<organism evidence="7 8">
    <name type="scientific">Mucisphaera calidilacus</name>
    <dbReference type="NCBI Taxonomy" id="2527982"/>
    <lineage>
        <taxon>Bacteria</taxon>
        <taxon>Pseudomonadati</taxon>
        <taxon>Planctomycetota</taxon>
        <taxon>Phycisphaerae</taxon>
        <taxon>Phycisphaerales</taxon>
        <taxon>Phycisphaeraceae</taxon>
        <taxon>Mucisphaera</taxon>
    </lineage>
</organism>
<keyword evidence="4" id="KW-0520">NAD</keyword>
<dbReference type="SUPFAM" id="SSF75615">
    <property type="entry name" value="Siroheme synthase middle domains-like"/>
    <property type="match status" value="1"/>
</dbReference>
<protein>
    <recommendedName>
        <fullName evidence="2">precorrin-2 dehydrogenase</fullName>
        <ecNumber evidence="2">1.3.1.76</ecNumber>
    </recommendedName>
</protein>
<gene>
    <name evidence="7" type="primary">sirC</name>
    <name evidence="7" type="ORF">Pan265_21400</name>
</gene>
<sequence>MGCIAVQWDVAGRNCLVVGAGRTGRRRAGVLCRAGARVTVVAPDADEVDFPAGVVLERREAVAGDLVGRDLVVLATDDAEVQASLSKKAAEFGVLVNRVDDGESGDITFLATRSAGVLTVAVSTGGASAAASGVIAEEALSAVAGEWGGLLALVAGERARIQSSMEAGAARESLLRRLVDERSRAAARSGEAALRAHWRGLWEASIAGRDGEVSA</sequence>
<evidence type="ECO:0000313" key="7">
    <source>
        <dbReference type="EMBL" id="QDU72276.1"/>
    </source>
</evidence>
<keyword evidence="8" id="KW-1185">Reference proteome</keyword>
<dbReference type="EMBL" id="CP036280">
    <property type="protein sequence ID" value="QDU72276.1"/>
    <property type="molecule type" value="Genomic_DNA"/>
</dbReference>
<dbReference type="RefSeq" id="WP_145446448.1">
    <property type="nucleotide sequence ID" value="NZ_CP036280.1"/>
</dbReference>
<dbReference type="UniPathway" id="UPA00262">
    <property type="reaction ID" value="UER00222"/>
</dbReference>
<name>A0A518BZ78_9BACT</name>
<evidence type="ECO:0000256" key="6">
    <source>
        <dbReference type="ARBA" id="ARBA00047561"/>
    </source>
</evidence>
<dbReference type="InterPro" id="IPR006367">
    <property type="entry name" value="Sirohaem_synthase_N"/>
</dbReference>
<dbReference type="PANTHER" id="PTHR35330:SF1">
    <property type="entry name" value="SIROHEME BIOSYNTHESIS PROTEIN MET8"/>
    <property type="match status" value="1"/>
</dbReference>
<keyword evidence="5" id="KW-0627">Porphyrin biosynthesis</keyword>
<evidence type="ECO:0000256" key="5">
    <source>
        <dbReference type="ARBA" id="ARBA00023244"/>
    </source>
</evidence>
<accession>A0A518BZ78</accession>
<dbReference type="Proteomes" id="UP000320386">
    <property type="component" value="Chromosome"/>
</dbReference>
<reference evidence="7 8" key="1">
    <citation type="submission" date="2019-02" db="EMBL/GenBank/DDBJ databases">
        <title>Deep-cultivation of Planctomycetes and their phenomic and genomic characterization uncovers novel biology.</title>
        <authorList>
            <person name="Wiegand S."/>
            <person name="Jogler M."/>
            <person name="Boedeker C."/>
            <person name="Pinto D."/>
            <person name="Vollmers J."/>
            <person name="Rivas-Marin E."/>
            <person name="Kohn T."/>
            <person name="Peeters S.H."/>
            <person name="Heuer A."/>
            <person name="Rast P."/>
            <person name="Oberbeckmann S."/>
            <person name="Bunk B."/>
            <person name="Jeske O."/>
            <person name="Meyerdierks A."/>
            <person name="Storesund J.E."/>
            <person name="Kallscheuer N."/>
            <person name="Luecker S."/>
            <person name="Lage O.M."/>
            <person name="Pohl T."/>
            <person name="Merkel B.J."/>
            <person name="Hornburger P."/>
            <person name="Mueller R.-W."/>
            <person name="Bruemmer F."/>
            <person name="Labrenz M."/>
            <person name="Spormann A.M."/>
            <person name="Op den Camp H."/>
            <person name="Overmann J."/>
            <person name="Amann R."/>
            <person name="Jetten M.S.M."/>
            <person name="Mascher T."/>
            <person name="Medema M.H."/>
            <person name="Devos D.P."/>
            <person name="Kaster A.-K."/>
            <person name="Ovreas L."/>
            <person name="Rohde M."/>
            <person name="Galperin M.Y."/>
            <person name="Jogler C."/>
        </authorList>
    </citation>
    <scope>NUCLEOTIDE SEQUENCE [LARGE SCALE GENOMIC DNA]</scope>
    <source>
        <strain evidence="7 8">Pan265</strain>
    </source>
</reference>
<evidence type="ECO:0000313" key="8">
    <source>
        <dbReference type="Proteomes" id="UP000320386"/>
    </source>
</evidence>
<dbReference type="EC" id="1.3.1.76" evidence="2"/>
<dbReference type="GO" id="GO:0019354">
    <property type="term" value="P:siroheme biosynthetic process"/>
    <property type="evidence" value="ECO:0007669"/>
    <property type="project" value="UniProtKB-UniPathway"/>
</dbReference>
<dbReference type="PANTHER" id="PTHR35330">
    <property type="entry name" value="SIROHEME BIOSYNTHESIS PROTEIN MET8"/>
    <property type="match status" value="1"/>
</dbReference>
<dbReference type="Pfam" id="PF13241">
    <property type="entry name" value="NAD_binding_7"/>
    <property type="match status" value="1"/>
</dbReference>
<dbReference type="InterPro" id="IPR036291">
    <property type="entry name" value="NAD(P)-bd_dom_sf"/>
</dbReference>